<dbReference type="Gene3D" id="2.70.98.10">
    <property type="match status" value="1"/>
</dbReference>
<dbReference type="Gene3D" id="3.30.2080.10">
    <property type="entry name" value="GH92 mannosidase domain"/>
    <property type="match status" value="1"/>
</dbReference>
<evidence type="ECO:0000259" key="1">
    <source>
        <dbReference type="Pfam" id="PF07971"/>
    </source>
</evidence>
<dbReference type="InterPro" id="IPR005887">
    <property type="entry name" value="GH92_a_mannosidase_put"/>
</dbReference>
<dbReference type="Pfam" id="PF17678">
    <property type="entry name" value="Glyco_hydro_92N"/>
    <property type="match status" value="1"/>
</dbReference>
<dbReference type="InterPro" id="IPR041371">
    <property type="entry name" value="GH92_N"/>
</dbReference>
<dbReference type="InterPro" id="IPR050883">
    <property type="entry name" value="PNGase"/>
</dbReference>
<dbReference type="Gene3D" id="1.20.1610.10">
    <property type="entry name" value="alpha-1,2-mannosidases domains"/>
    <property type="match status" value="1"/>
</dbReference>
<accession>A0ABP7EBB4</accession>
<sequence>MEAMHPPERYTATSCLSERRFDDSDALSVRIDEGPHDWYHGVPGRGFVGTHAIRFDGSASHGVHCVVLHGVHRALLHDVDLIIADHTELSYVIGYRLDDELRYTGGHVAVDVVLSDGTRASAYGVVDQLGYGLEPDVQGTSKAMYPHQWNLRRVALGSLAGRRAVAVELAWDATPGQDVTGFLDRIRLGDAGDPVRSRPVDWVIATRGTLSNRLFSRGNNLPATAWPNGFAFFTPVTDARTLRWFYSWSDHNDDRNRPRLQALAVSHQPSPWMGDRLVFQVMPQSTDRPPTADPAARSIAFDHDHELARPHHYRVELQPDGAGPTVAELVPTDHTTAIKITFSGSTGRFVLDNATPDGRCDVAADGTITGWTHSLPGPRADGAGPMFVYGRFDTGAGTVAVTATGRLDDGAGPEVACFVDLASTSGPLTAILRLGTSYLSVDQARRNLELEQGTPDAPRDVEDLRESAADAWDERLGALEIDGELVDDEARTTVASHLYRLNLYPNSGHENVGTADDPRWVHASPLLPAEEHTDTRTGSVVVDGKIYVNNGFWDTYRTAWPLYALLYPRLSAELVEGFLQHYREAGWIPRWSSPGFADCMVGTSSDVAFADALVKDVEVDAETAYLAAVRNATVASDDSRVGRKSLERAIFLGYTPVEEPEGMSWSIDGYINDFGIASMARWLLDHDRLPDGYDRTRLSDELRWFTARATDYARLFRPDAKMFHGRRADGAWRVENGFDPDDWGDDYTETNAWNMAVSVPHDGAGLAGLHGSRDQLGAMLETIFSRPETGRHEGSYPRSMHEITEARDVRMGMFGHSNQPAHHLPFQWLHAGWPDRTQAAVREVLRRFHQGSEIGQGYGGDEDNGEMSAWHLFAALGLYPVAVGSPVYVVSSPLYERVRVRRDDGVGWEVSAPGITHDTVYVAGVEVDGVAWTRPWISHRELVGAEELRFHLADAPQPWGAGEAPPSVTPEVDGEVTAPRLLRDTASTATLTGPEGLDVGSLIDDHSATAVELAPGTAIEIATGEAVDVELITLTSAADGAAPSAWSLEAETTTGWTLIAEASADTFRWPRQTRAFGVAGGTVHAARFRFTAVGPGRLAQLELLARDRSR</sequence>
<comment type="caution">
    <text evidence="3">The sequence shown here is derived from an EMBL/GenBank/DDBJ whole genome shotgun (WGS) entry which is preliminary data.</text>
</comment>
<feature type="domain" description="Glycosyl hydrolase family 92" evidence="1">
    <location>
        <begin position="443"/>
        <end position="953"/>
    </location>
</feature>
<reference evidence="4" key="1">
    <citation type="journal article" date="2019" name="Int. J. Syst. Evol. Microbiol.">
        <title>The Global Catalogue of Microorganisms (GCM) 10K type strain sequencing project: providing services to taxonomists for standard genome sequencing and annotation.</title>
        <authorList>
            <consortium name="The Broad Institute Genomics Platform"/>
            <consortium name="The Broad Institute Genome Sequencing Center for Infectious Disease"/>
            <person name="Wu L."/>
            <person name="Ma J."/>
        </authorList>
    </citation>
    <scope>NUCLEOTIDE SEQUENCE [LARGE SCALE GENOMIC DNA]</scope>
    <source>
        <strain evidence="4">JCM 16548</strain>
    </source>
</reference>
<evidence type="ECO:0000313" key="3">
    <source>
        <dbReference type="EMBL" id="GAA3716838.1"/>
    </source>
</evidence>
<dbReference type="Pfam" id="PF07971">
    <property type="entry name" value="Glyco_hydro_92"/>
    <property type="match status" value="1"/>
</dbReference>
<keyword evidence="4" id="KW-1185">Reference proteome</keyword>
<keyword evidence="3" id="KW-0378">Hydrolase</keyword>
<dbReference type="SUPFAM" id="SSF48208">
    <property type="entry name" value="Six-hairpin glycosidases"/>
    <property type="match status" value="1"/>
</dbReference>
<dbReference type="PANTHER" id="PTHR12143:SF43">
    <property type="entry name" value="PUTATIVE-RELATED"/>
    <property type="match status" value="1"/>
</dbReference>
<name>A0ABP7EBB4_9ACTN</name>
<proteinExistence type="predicted"/>
<dbReference type="InterPro" id="IPR008928">
    <property type="entry name" value="6-hairpin_glycosidase_sf"/>
</dbReference>
<dbReference type="PANTHER" id="PTHR12143">
    <property type="entry name" value="PEPTIDE N-GLYCANASE PNGASE -RELATED"/>
    <property type="match status" value="1"/>
</dbReference>
<organism evidence="3 4">
    <name type="scientific">Microlunatus aurantiacus</name>
    <dbReference type="NCBI Taxonomy" id="446786"/>
    <lineage>
        <taxon>Bacteria</taxon>
        <taxon>Bacillati</taxon>
        <taxon>Actinomycetota</taxon>
        <taxon>Actinomycetes</taxon>
        <taxon>Propionibacteriales</taxon>
        <taxon>Propionibacteriaceae</taxon>
        <taxon>Microlunatus</taxon>
    </lineage>
</organism>
<dbReference type="NCBIfam" id="TIGR01180">
    <property type="entry name" value="aman2_put"/>
    <property type="match status" value="1"/>
</dbReference>
<dbReference type="Gene3D" id="1.20.1050.60">
    <property type="entry name" value="alpha-1,2-mannosidase"/>
    <property type="match status" value="1"/>
</dbReference>
<protein>
    <submittedName>
        <fullName evidence="3">GH92 family glycosyl hydrolase</fullName>
    </submittedName>
</protein>
<evidence type="ECO:0000313" key="4">
    <source>
        <dbReference type="Proteomes" id="UP001500051"/>
    </source>
</evidence>
<dbReference type="InterPro" id="IPR012939">
    <property type="entry name" value="Glyco_hydro_92"/>
</dbReference>
<dbReference type="InterPro" id="IPR014718">
    <property type="entry name" value="GH-type_carb-bd"/>
</dbReference>
<dbReference type="EMBL" id="BAAAYX010000020">
    <property type="protein sequence ID" value="GAA3716838.1"/>
    <property type="molecule type" value="Genomic_DNA"/>
</dbReference>
<evidence type="ECO:0000259" key="2">
    <source>
        <dbReference type="Pfam" id="PF17678"/>
    </source>
</evidence>
<gene>
    <name evidence="3" type="ORF">GCM10022204_40850</name>
</gene>
<feature type="domain" description="Glycosyl hydrolase family 92 N-terminal" evidence="2">
    <location>
        <begin position="200"/>
        <end position="410"/>
    </location>
</feature>
<dbReference type="Proteomes" id="UP001500051">
    <property type="component" value="Unassembled WGS sequence"/>
</dbReference>
<dbReference type="GO" id="GO:0016787">
    <property type="term" value="F:hydrolase activity"/>
    <property type="evidence" value="ECO:0007669"/>
    <property type="project" value="UniProtKB-KW"/>
</dbReference>